<protein>
    <recommendedName>
        <fullName evidence="34">Flavin-containing monooxygenase</fullName>
        <ecNumber evidence="34">1.-.-.-</ecNumber>
    </recommendedName>
</protein>
<keyword evidence="7 33" id="KW-0285">Flavoprotein</keyword>
<evidence type="ECO:0000313" key="35">
    <source>
        <dbReference type="EMBL" id="KPM08903.1"/>
    </source>
</evidence>
<evidence type="ECO:0000256" key="29">
    <source>
        <dbReference type="ARBA" id="ARBA00048989"/>
    </source>
</evidence>
<dbReference type="OrthoDB" id="66881at2759"/>
<comment type="catalytic activity">
    <reaction evidence="20">
        <text>hypotaurine + NADH + O2 + H(+) = taurine + NAD(+) + H2O</text>
        <dbReference type="Rhea" id="RHEA:74111"/>
        <dbReference type="ChEBI" id="CHEBI:15377"/>
        <dbReference type="ChEBI" id="CHEBI:15378"/>
        <dbReference type="ChEBI" id="CHEBI:15379"/>
        <dbReference type="ChEBI" id="CHEBI:57540"/>
        <dbReference type="ChEBI" id="CHEBI:57853"/>
        <dbReference type="ChEBI" id="CHEBI:57945"/>
        <dbReference type="ChEBI" id="CHEBI:507393"/>
        <dbReference type="EC" id="1.14.13.8"/>
    </reaction>
    <physiologicalReaction direction="left-to-right" evidence="20">
        <dbReference type="Rhea" id="RHEA:74112"/>
    </physiologicalReaction>
</comment>
<dbReference type="InterPro" id="IPR000960">
    <property type="entry name" value="Flavin_mOase"/>
</dbReference>
<evidence type="ECO:0000256" key="27">
    <source>
        <dbReference type="ARBA" id="ARBA00048088"/>
    </source>
</evidence>
<evidence type="ECO:0000256" key="8">
    <source>
        <dbReference type="ARBA" id="ARBA00022692"/>
    </source>
</evidence>
<keyword evidence="13" id="KW-1133">Transmembrane helix</keyword>
<comment type="catalytic activity">
    <reaction evidence="27">
        <text>trimethylamine + NADPH + O2 = trimethylamine N-oxide + NADP(+) + H2O</text>
        <dbReference type="Rhea" id="RHEA:31979"/>
        <dbReference type="ChEBI" id="CHEBI:15377"/>
        <dbReference type="ChEBI" id="CHEBI:15379"/>
        <dbReference type="ChEBI" id="CHEBI:15724"/>
        <dbReference type="ChEBI" id="CHEBI:57783"/>
        <dbReference type="ChEBI" id="CHEBI:58349"/>
        <dbReference type="ChEBI" id="CHEBI:58389"/>
        <dbReference type="EC" id="1.14.13.148"/>
    </reaction>
    <physiologicalReaction direction="left-to-right" evidence="27">
        <dbReference type="Rhea" id="RHEA:31980"/>
    </physiologicalReaction>
</comment>
<evidence type="ECO:0000256" key="33">
    <source>
        <dbReference type="PIRNR" id="PIRNR000332"/>
    </source>
</evidence>
<comment type="catalytic activity">
    <reaction evidence="31">
        <text>N,N-dimethylaniline + NADPH + O2 + H(+) = N,N-dimethylaniline N-oxide + NADP(+) + H2O</text>
        <dbReference type="Rhea" id="RHEA:24468"/>
        <dbReference type="ChEBI" id="CHEBI:15377"/>
        <dbReference type="ChEBI" id="CHEBI:15378"/>
        <dbReference type="ChEBI" id="CHEBI:15379"/>
        <dbReference type="ChEBI" id="CHEBI:16269"/>
        <dbReference type="ChEBI" id="CHEBI:17735"/>
        <dbReference type="ChEBI" id="CHEBI:57783"/>
        <dbReference type="ChEBI" id="CHEBI:58349"/>
        <dbReference type="EC" id="1.14.13.8"/>
    </reaction>
    <physiologicalReaction direction="left-to-right" evidence="31">
        <dbReference type="Rhea" id="RHEA:24469"/>
    </physiologicalReaction>
</comment>
<dbReference type="GO" id="GO:0005789">
    <property type="term" value="C:endoplasmic reticulum membrane"/>
    <property type="evidence" value="ECO:0007669"/>
    <property type="project" value="UniProtKB-SubCell"/>
</dbReference>
<organism evidence="35 36">
    <name type="scientific">Sarcoptes scabiei</name>
    <name type="common">Itch mite</name>
    <name type="synonym">Acarus scabiei</name>
    <dbReference type="NCBI Taxonomy" id="52283"/>
    <lineage>
        <taxon>Eukaryota</taxon>
        <taxon>Metazoa</taxon>
        <taxon>Ecdysozoa</taxon>
        <taxon>Arthropoda</taxon>
        <taxon>Chelicerata</taxon>
        <taxon>Arachnida</taxon>
        <taxon>Acari</taxon>
        <taxon>Acariformes</taxon>
        <taxon>Sarcoptiformes</taxon>
        <taxon>Astigmata</taxon>
        <taxon>Psoroptidia</taxon>
        <taxon>Sarcoptoidea</taxon>
        <taxon>Sarcoptidae</taxon>
        <taxon>Sarcoptinae</taxon>
        <taxon>Sarcoptes</taxon>
    </lineage>
</organism>
<evidence type="ECO:0000313" key="36">
    <source>
        <dbReference type="Proteomes" id="UP000616769"/>
    </source>
</evidence>
<comment type="catalytic activity">
    <reaction evidence="21">
        <text>hexan-3-one + NADPH + O2 + H(+) = propyl propanoate + NADP(+) + H2O</text>
        <dbReference type="Rhea" id="RHEA:54848"/>
        <dbReference type="ChEBI" id="CHEBI:15377"/>
        <dbReference type="ChEBI" id="CHEBI:15378"/>
        <dbReference type="ChEBI" id="CHEBI:15379"/>
        <dbReference type="ChEBI" id="CHEBI:57783"/>
        <dbReference type="ChEBI" id="CHEBI:58349"/>
        <dbReference type="ChEBI" id="CHEBI:89828"/>
        <dbReference type="ChEBI" id="CHEBI:89891"/>
    </reaction>
    <physiologicalReaction direction="left-to-right" evidence="21">
        <dbReference type="Rhea" id="RHEA:54849"/>
    </physiologicalReaction>
</comment>
<evidence type="ECO:0000256" key="34">
    <source>
        <dbReference type="RuleBase" id="RU361177"/>
    </source>
</evidence>
<comment type="cofactor">
    <cofactor evidence="1 33 34">
        <name>FAD</name>
        <dbReference type="ChEBI" id="CHEBI:57692"/>
    </cofactor>
</comment>
<dbReference type="GO" id="GO:0004499">
    <property type="term" value="F:N,N-dimethylaniline monooxygenase activity"/>
    <property type="evidence" value="ECO:0007669"/>
    <property type="project" value="UniProtKB-UniRule"/>
</dbReference>
<evidence type="ECO:0000256" key="15">
    <source>
        <dbReference type="ARBA" id="ARBA00023033"/>
    </source>
</evidence>
<dbReference type="InterPro" id="IPR036188">
    <property type="entry name" value="FAD/NAD-bd_sf"/>
</dbReference>
<keyword evidence="14 33" id="KW-0560">Oxidoreductase</keyword>
<sequence>MRIAIIGAGISGITSTKACLEQGLEPVVFEKTNYICGLWRFNEDFDEDGIPSVMKSTIINSSKEMSAFSDFPPSIEYPNFMHNTKMCRYFEDYAESFGFKKYVRFKHIVKSLERGPGFDKNGQWKIIFCDDRDQELSEIFDGVMVCTGHHGSTFMPHYPDQDKFEGIIKHTHSLKHGKDFEDKTVVVVGTGNSGGDAAIELSINCKQVYLSTRRGTWVTKRVGPYGWPFDAFFHRRILLKILKFLPKSIGSSIIENLLSFNMDHHWYQLRPKHRFFSQHVMINDALPNRIISGRVIVKSDIERFTRDGVIFKGETTVTKCDAIIMATGYKIVFPFISESLVPVTNNSIRLYKFEFVPSLGHTLAFIGLIQPIGSIFPIAELQARWFSLLMVGKVKLPTETKMLEEIETRLKIMKKRYYNSNRHTIQVDFVDFMDELAKEIGANPPILKYLFTDPRLFWTLMFHPSASYQYRLVGPNNWSGAREAQINTVSRIRGALNTNVDYSEPSNNDRKSQQTFFSLLIKFALIFILFAIILKLIFFLQKS</sequence>
<keyword evidence="12 33" id="KW-0521">NADP</keyword>
<dbReference type="EC" id="1.-.-.-" evidence="34"/>
<dbReference type="PRINTS" id="PR01125">
    <property type="entry name" value="FMOXYGENASE5"/>
</dbReference>
<evidence type="ECO:0000256" key="3">
    <source>
        <dbReference type="ARBA" id="ARBA00004524"/>
    </source>
</evidence>
<proteinExistence type="inferred from homology"/>
<dbReference type="Pfam" id="PF00743">
    <property type="entry name" value="FMO-like"/>
    <property type="match status" value="1"/>
</dbReference>
<evidence type="ECO:0000256" key="23">
    <source>
        <dbReference type="ARBA" id="ARBA00047855"/>
    </source>
</evidence>
<dbReference type="AlphaFoldDB" id="A0A132AD99"/>
<comment type="catalytic activity">
    <reaction evidence="28">
        <text>octan-3-one + NADPH + O2 + H(+) = ethyl hexanoate + NADP(+) + H2O</text>
        <dbReference type="Rhea" id="RHEA:54856"/>
        <dbReference type="ChEBI" id="CHEBI:15377"/>
        <dbReference type="ChEBI" id="CHEBI:15378"/>
        <dbReference type="ChEBI" id="CHEBI:15379"/>
        <dbReference type="ChEBI" id="CHEBI:57783"/>
        <dbReference type="ChEBI" id="CHEBI:58349"/>
        <dbReference type="ChEBI" id="CHEBI:80946"/>
        <dbReference type="ChEBI" id="CHEBI:86055"/>
    </reaction>
    <physiologicalReaction direction="left-to-right" evidence="28">
        <dbReference type="Rhea" id="RHEA:54857"/>
    </physiologicalReaction>
</comment>
<comment type="similarity">
    <text evidence="4 33 34">Belongs to the FMO family.</text>
</comment>
<evidence type="ECO:0000256" key="5">
    <source>
        <dbReference type="ARBA" id="ARBA00022481"/>
    </source>
</evidence>
<evidence type="ECO:0000256" key="13">
    <source>
        <dbReference type="ARBA" id="ARBA00022989"/>
    </source>
</evidence>
<keyword evidence="17 33" id="KW-0472">Membrane</keyword>
<evidence type="ECO:0000256" key="11">
    <source>
        <dbReference type="ARBA" id="ARBA00022848"/>
    </source>
</evidence>
<comment type="caution">
    <text evidence="35">The sequence shown here is derived from an EMBL/GenBank/DDBJ whole genome shotgun (WGS) entry which is preliminary data.</text>
</comment>
<keyword evidence="6" id="KW-0597">Phosphoprotein</keyword>
<dbReference type="SUPFAM" id="SSF51905">
    <property type="entry name" value="FAD/NAD(P)-binding domain"/>
    <property type="match status" value="2"/>
</dbReference>
<keyword evidence="10 33" id="KW-0274">FAD</keyword>
<evidence type="ECO:0000256" key="30">
    <source>
        <dbReference type="ARBA" id="ARBA00048990"/>
    </source>
</evidence>
<dbReference type="Proteomes" id="UP000616769">
    <property type="component" value="Unassembled WGS sequence"/>
</dbReference>
<reference evidence="35 36" key="1">
    <citation type="journal article" date="2015" name="Parasit. Vectors">
        <title>Draft genome of the scabies mite.</title>
        <authorList>
            <person name="Rider S.D.Jr."/>
            <person name="Morgan M.S."/>
            <person name="Arlian L.G."/>
        </authorList>
    </citation>
    <scope>NUCLEOTIDE SEQUENCE [LARGE SCALE GENOMIC DNA]</scope>
    <source>
        <strain evidence="35">Arlian Lab</strain>
    </source>
</reference>
<dbReference type="VEuPathDB" id="VectorBase:SSCA001156"/>
<evidence type="ECO:0000256" key="18">
    <source>
        <dbReference type="ARBA" id="ARBA00045722"/>
    </source>
</evidence>
<evidence type="ECO:0000256" key="7">
    <source>
        <dbReference type="ARBA" id="ARBA00022630"/>
    </source>
</evidence>
<evidence type="ECO:0000256" key="14">
    <source>
        <dbReference type="ARBA" id="ARBA00023002"/>
    </source>
</evidence>
<dbReference type="EMBL" id="JXLN01012861">
    <property type="protein sequence ID" value="KPM08903.1"/>
    <property type="molecule type" value="Genomic_DNA"/>
</dbReference>
<keyword evidence="16" id="KW-0443">Lipid metabolism</keyword>
<evidence type="ECO:0000256" key="31">
    <source>
        <dbReference type="ARBA" id="ARBA00049443"/>
    </source>
</evidence>
<evidence type="ECO:0000256" key="9">
    <source>
        <dbReference type="ARBA" id="ARBA00022824"/>
    </source>
</evidence>
<dbReference type="GO" id="GO:0050660">
    <property type="term" value="F:flavin adenine dinucleotide binding"/>
    <property type="evidence" value="ECO:0007669"/>
    <property type="project" value="InterPro"/>
</dbReference>
<dbReference type="GO" id="GO:0006629">
    <property type="term" value="P:lipid metabolic process"/>
    <property type="evidence" value="ECO:0007669"/>
    <property type="project" value="UniProtKB-KW"/>
</dbReference>
<keyword evidence="9 33" id="KW-0256">Endoplasmic reticulum</keyword>
<comment type="catalytic activity">
    <reaction evidence="24">
        <text>NADPH + O2 + H(+) = H2O2 + NADP(+)</text>
        <dbReference type="Rhea" id="RHEA:11260"/>
        <dbReference type="ChEBI" id="CHEBI:15378"/>
        <dbReference type="ChEBI" id="CHEBI:15379"/>
        <dbReference type="ChEBI" id="CHEBI:16240"/>
        <dbReference type="ChEBI" id="CHEBI:57783"/>
        <dbReference type="ChEBI" id="CHEBI:58349"/>
        <dbReference type="EC" id="1.6.3.1"/>
    </reaction>
    <physiologicalReaction direction="left-to-right" evidence="24">
        <dbReference type="Rhea" id="RHEA:11261"/>
    </physiologicalReaction>
</comment>
<evidence type="ECO:0000256" key="4">
    <source>
        <dbReference type="ARBA" id="ARBA00009183"/>
    </source>
</evidence>
<name>A0A132AD99_SARSC</name>
<comment type="function">
    <text evidence="19">Broad spectrum monooxygenase that catalyzes the oxygenation of a wide variety of nitrogen- and sulfur-containing compounds including xenobiotics. Catalyzes the S-oxygenation of hypotaurine to produce taurine, an organic osmolyte involved in cell volume regulation as well as a variety of cytoprotective and developmental processes. In vitro, catalyzes the N-oxygenation of trimethylamine (TMA) to produce trimethylamine N-oxide (TMAO) and could therefore participate to the detoxification of this compound that is generated by the action of gut microbiota from dietary precursors such as choline, choline containing compounds, betaine or L-carnitine.</text>
</comment>
<dbReference type="GO" id="GO:0050661">
    <property type="term" value="F:NADP binding"/>
    <property type="evidence" value="ECO:0007669"/>
    <property type="project" value="InterPro"/>
</dbReference>
<comment type="subcellular location">
    <subcellularLocation>
        <location evidence="2">Endoplasmic reticulum membrane</location>
        <topology evidence="2">Single-pass membrane protein</topology>
    </subcellularLocation>
    <subcellularLocation>
        <location evidence="3">Microsome membrane</location>
    </subcellularLocation>
</comment>
<dbReference type="Gene3D" id="3.50.50.60">
    <property type="entry name" value="FAD/NAD(P)-binding domain"/>
    <property type="match status" value="2"/>
</dbReference>
<evidence type="ECO:0000256" key="10">
    <source>
        <dbReference type="ARBA" id="ARBA00022827"/>
    </source>
</evidence>
<comment type="catalytic activity">
    <reaction evidence="26">
        <text>hypotaurine + NADPH + O2 + H(+) = taurine + NADP(+) + H2O</text>
        <dbReference type="Rhea" id="RHEA:69819"/>
        <dbReference type="ChEBI" id="CHEBI:15377"/>
        <dbReference type="ChEBI" id="CHEBI:15378"/>
        <dbReference type="ChEBI" id="CHEBI:15379"/>
        <dbReference type="ChEBI" id="CHEBI:57783"/>
        <dbReference type="ChEBI" id="CHEBI:57853"/>
        <dbReference type="ChEBI" id="CHEBI:58349"/>
        <dbReference type="ChEBI" id="CHEBI:507393"/>
        <dbReference type="EC" id="1.14.13.8"/>
    </reaction>
    <physiologicalReaction direction="left-to-right" evidence="26">
        <dbReference type="Rhea" id="RHEA:69820"/>
    </physiologicalReaction>
</comment>
<evidence type="ECO:0000256" key="25">
    <source>
        <dbReference type="ARBA" id="ARBA00047977"/>
    </source>
</evidence>
<dbReference type="PIRSF" id="PIRSF000332">
    <property type="entry name" value="FMO"/>
    <property type="match status" value="1"/>
</dbReference>
<keyword evidence="15 33" id="KW-0503">Monooxygenase</keyword>
<evidence type="ECO:0000256" key="28">
    <source>
        <dbReference type="ARBA" id="ARBA00048459"/>
    </source>
</evidence>
<comment type="catalytic activity">
    <reaction evidence="32">
        <text>octan-3-one + NADPH + O2 + H(+) = pentyl propanoate + NADP(+) + H2O</text>
        <dbReference type="Rhea" id="RHEA:54840"/>
        <dbReference type="ChEBI" id="CHEBI:15377"/>
        <dbReference type="ChEBI" id="CHEBI:15378"/>
        <dbReference type="ChEBI" id="CHEBI:15379"/>
        <dbReference type="ChEBI" id="CHEBI:57783"/>
        <dbReference type="ChEBI" id="CHEBI:58349"/>
        <dbReference type="ChEBI" id="CHEBI:80946"/>
        <dbReference type="ChEBI" id="CHEBI:87373"/>
    </reaction>
    <physiologicalReaction direction="left-to-right" evidence="32">
        <dbReference type="Rhea" id="RHEA:54841"/>
    </physiologicalReaction>
</comment>
<comment type="catalytic activity">
    <reaction evidence="30">
        <text>heptan-4-one + NADPH + O2 + H(+) = propyl butanoate + NADP(+) + H2O</text>
        <dbReference type="Rhea" id="RHEA:54852"/>
        <dbReference type="ChEBI" id="CHEBI:15377"/>
        <dbReference type="ChEBI" id="CHEBI:15378"/>
        <dbReference type="ChEBI" id="CHEBI:15379"/>
        <dbReference type="ChEBI" id="CHEBI:57783"/>
        <dbReference type="ChEBI" id="CHEBI:58349"/>
        <dbReference type="ChEBI" id="CHEBI:89484"/>
        <dbReference type="ChEBI" id="CHEBI:89719"/>
    </reaction>
    <physiologicalReaction direction="left-to-right" evidence="30">
        <dbReference type="Rhea" id="RHEA:54853"/>
    </physiologicalReaction>
</comment>
<comment type="catalytic activity">
    <reaction evidence="25">
        <text>hexan-3-one + NADPH + O2 + H(+) = ethyl butanoate + NADP(+) + H2O</text>
        <dbReference type="Rhea" id="RHEA:54844"/>
        <dbReference type="ChEBI" id="CHEBI:15377"/>
        <dbReference type="ChEBI" id="CHEBI:15378"/>
        <dbReference type="ChEBI" id="CHEBI:15379"/>
        <dbReference type="ChEBI" id="CHEBI:57783"/>
        <dbReference type="ChEBI" id="CHEBI:58349"/>
        <dbReference type="ChEBI" id="CHEBI:88764"/>
        <dbReference type="ChEBI" id="CHEBI:89891"/>
    </reaction>
    <physiologicalReaction direction="left-to-right" evidence="25">
        <dbReference type="Rhea" id="RHEA:54845"/>
    </physiologicalReaction>
</comment>
<evidence type="ECO:0000256" key="1">
    <source>
        <dbReference type="ARBA" id="ARBA00001974"/>
    </source>
</evidence>
<comment type="catalytic activity">
    <reaction evidence="29">
        <text>(2E)-geranial + NADPH + O2 + H(+) = (1E)-2,6-dimethylhepta-1,5-dien-1-yl formate + NADP(+) + H2O</text>
        <dbReference type="Rhea" id="RHEA:54860"/>
        <dbReference type="ChEBI" id="CHEBI:15377"/>
        <dbReference type="ChEBI" id="CHEBI:15378"/>
        <dbReference type="ChEBI" id="CHEBI:15379"/>
        <dbReference type="ChEBI" id="CHEBI:16980"/>
        <dbReference type="ChEBI" id="CHEBI:57783"/>
        <dbReference type="ChEBI" id="CHEBI:58349"/>
        <dbReference type="ChEBI" id="CHEBI:138375"/>
    </reaction>
    <physiologicalReaction direction="left-to-right" evidence="29">
        <dbReference type="Rhea" id="RHEA:54861"/>
    </physiologicalReaction>
</comment>
<dbReference type="GO" id="GO:0034899">
    <property type="term" value="F:trimethylamine monooxygenase activity"/>
    <property type="evidence" value="ECO:0007669"/>
    <property type="project" value="UniProtKB-EC"/>
</dbReference>
<evidence type="ECO:0000256" key="21">
    <source>
        <dbReference type="ARBA" id="ARBA00047426"/>
    </source>
</evidence>
<evidence type="ECO:0000256" key="22">
    <source>
        <dbReference type="ARBA" id="ARBA00047574"/>
    </source>
</evidence>
<comment type="catalytic activity">
    <reaction evidence="23">
        <text>sulcatone + NADPH + O2 + H(+) = 4-methylpent-3-en-1-yl acetate + NADP(+) + H2O</text>
        <dbReference type="Rhea" id="RHEA:54864"/>
        <dbReference type="ChEBI" id="CHEBI:15377"/>
        <dbReference type="ChEBI" id="CHEBI:15378"/>
        <dbReference type="ChEBI" id="CHEBI:15379"/>
        <dbReference type="ChEBI" id="CHEBI:16310"/>
        <dbReference type="ChEBI" id="CHEBI:57783"/>
        <dbReference type="ChEBI" id="CHEBI:58349"/>
        <dbReference type="ChEBI" id="CHEBI:138373"/>
    </reaction>
    <physiologicalReaction direction="left-to-right" evidence="23">
        <dbReference type="Rhea" id="RHEA:54865"/>
    </physiologicalReaction>
</comment>
<evidence type="ECO:0000256" key="6">
    <source>
        <dbReference type="ARBA" id="ARBA00022553"/>
    </source>
</evidence>
<gene>
    <name evidence="35" type="ORF">QR98_0074290</name>
</gene>
<accession>A0A132AD99</accession>
<dbReference type="InterPro" id="IPR002257">
    <property type="entry name" value="Flavin_mOase_5"/>
</dbReference>
<dbReference type="InterPro" id="IPR020946">
    <property type="entry name" value="Flavin_mOase-like"/>
</dbReference>
<keyword evidence="5" id="KW-0488">Methylation</keyword>
<evidence type="ECO:0000256" key="17">
    <source>
        <dbReference type="ARBA" id="ARBA00023136"/>
    </source>
</evidence>
<dbReference type="PRINTS" id="PR00370">
    <property type="entry name" value="FMOXYGENASE"/>
</dbReference>
<comment type="catalytic activity">
    <reaction evidence="22">
        <text>heptan-2-one + NADPH + O2 + H(+) = pentyl acetate + NADP(+) + H2O</text>
        <dbReference type="Rhea" id="RHEA:54836"/>
        <dbReference type="ChEBI" id="CHEBI:5672"/>
        <dbReference type="ChEBI" id="CHEBI:15377"/>
        <dbReference type="ChEBI" id="CHEBI:15378"/>
        <dbReference type="ChEBI" id="CHEBI:15379"/>
        <dbReference type="ChEBI" id="CHEBI:57783"/>
        <dbReference type="ChEBI" id="CHEBI:58349"/>
        <dbReference type="ChEBI" id="CHEBI:87362"/>
    </reaction>
    <physiologicalReaction direction="left-to-right" evidence="22">
        <dbReference type="Rhea" id="RHEA:54837"/>
    </physiologicalReaction>
</comment>
<dbReference type="GO" id="GO:0016174">
    <property type="term" value="F:NAD(P)H oxidase H2O2-forming activity"/>
    <property type="evidence" value="ECO:0007669"/>
    <property type="project" value="UniProtKB-EC"/>
</dbReference>
<evidence type="ECO:0000256" key="24">
    <source>
        <dbReference type="ARBA" id="ARBA00047864"/>
    </source>
</evidence>
<dbReference type="FunFam" id="3.50.50.60:FF:000159">
    <property type="entry name" value="Dimethylaniline monooxygenase [N-oxide-forming]"/>
    <property type="match status" value="1"/>
</dbReference>
<evidence type="ECO:0000256" key="20">
    <source>
        <dbReference type="ARBA" id="ARBA00047338"/>
    </source>
</evidence>
<evidence type="ECO:0000256" key="12">
    <source>
        <dbReference type="ARBA" id="ARBA00022857"/>
    </source>
</evidence>
<keyword evidence="11" id="KW-0492">Microsome</keyword>
<dbReference type="PANTHER" id="PTHR23023">
    <property type="entry name" value="DIMETHYLANILINE MONOOXYGENASE"/>
    <property type="match status" value="1"/>
</dbReference>
<evidence type="ECO:0000256" key="26">
    <source>
        <dbReference type="ARBA" id="ARBA00048041"/>
    </source>
</evidence>
<keyword evidence="8" id="KW-0812">Transmembrane</keyword>
<evidence type="ECO:0000256" key="32">
    <source>
        <dbReference type="ARBA" id="ARBA00049475"/>
    </source>
</evidence>
<dbReference type="InterPro" id="IPR050346">
    <property type="entry name" value="FMO-like"/>
</dbReference>
<evidence type="ECO:0000256" key="16">
    <source>
        <dbReference type="ARBA" id="ARBA00023098"/>
    </source>
</evidence>
<evidence type="ECO:0000256" key="19">
    <source>
        <dbReference type="ARBA" id="ARBA00045957"/>
    </source>
</evidence>
<evidence type="ECO:0000256" key="2">
    <source>
        <dbReference type="ARBA" id="ARBA00004389"/>
    </source>
</evidence>
<comment type="function">
    <text evidence="18">Acts as a Baeyer-Villiger monooxygenase on a broad range of substrates. Catalyzes the insertion of an oxygen atom into a carbon-carbon bond adjacent to a carbonyl, which converts ketones to esters. Active on diverse carbonyl compounds, whereas soft nucleophiles are mostly non- or poorly reactive. In contrast with other forms of FMO it is non- or poorly active on 'classical' substrates such as drugs, pesticides, and dietary components containing soft nucleophilic heteroatoms. Able to oxidize drug molecules bearing a carbonyl group on an aliphatic chain, such as nabumetone and pentoxifylline. Also, in the absence of substrates, shows slow but yet significant NADPH oxidase activity. Acts as a positive modulator of cholesterol biosynthesis as well as glucose homeostasis, promoting metabolic aging via pleiotropic effects.</text>
</comment>